<dbReference type="EMBL" id="BACD03000010">
    <property type="protein sequence ID" value="GAO47663.1"/>
    <property type="molecule type" value="Genomic_DNA"/>
</dbReference>
<evidence type="ECO:0000313" key="2">
    <source>
        <dbReference type="Proteomes" id="UP000033140"/>
    </source>
</evidence>
<protein>
    <submittedName>
        <fullName evidence="1">Uncharacterized protein</fullName>
    </submittedName>
</protein>
<name>A0A0E9NCY4_SAICN</name>
<reference evidence="1 2" key="3">
    <citation type="journal article" date="2015" name="Genome Announc.">
        <title>Draft Genome Sequence of the Archiascomycetous Yeast Saitoella complicata.</title>
        <authorList>
            <person name="Yamauchi K."/>
            <person name="Kondo S."/>
            <person name="Hamamoto M."/>
            <person name="Takahashi Y."/>
            <person name="Ogura Y."/>
            <person name="Hayashi T."/>
            <person name="Nishida H."/>
        </authorList>
    </citation>
    <scope>NUCLEOTIDE SEQUENCE [LARGE SCALE GENOMIC DNA]</scope>
    <source>
        <strain evidence="1 2">NRRL Y-17804</strain>
    </source>
</reference>
<dbReference type="Proteomes" id="UP000033140">
    <property type="component" value="Unassembled WGS sequence"/>
</dbReference>
<organism evidence="1 2">
    <name type="scientific">Saitoella complicata (strain BCRC 22490 / CBS 7301 / JCM 7358 / NBRC 10748 / NRRL Y-17804)</name>
    <dbReference type="NCBI Taxonomy" id="698492"/>
    <lineage>
        <taxon>Eukaryota</taxon>
        <taxon>Fungi</taxon>
        <taxon>Dikarya</taxon>
        <taxon>Ascomycota</taxon>
        <taxon>Taphrinomycotina</taxon>
        <taxon>Taphrinomycotina incertae sedis</taxon>
        <taxon>Saitoella</taxon>
    </lineage>
</organism>
<proteinExistence type="predicted"/>
<reference evidence="1 2" key="1">
    <citation type="journal article" date="2011" name="J. Gen. Appl. Microbiol.">
        <title>Draft genome sequencing of the enigmatic yeast Saitoella complicata.</title>
        <authorList>
            <person name="Nishida H."/>
            <person name="Hamamoto M."/>
            <person name="Sugiyama J."/>
        </authorList>
    </citation>
    <scope>NUCLEOTIDE SEQUENCE [LARGE SCALE GENOMIC DNA]</scope>
    <source>
        <strain evidence="1 2">NRRL Y-17804</strain>
    </source>
</reference>
<evidence type="ECO:0000313" key="1">
    <source>
        <dbReference type="EMBL" id="GAO47663.1"/>
    </source>
</evidence>
<dbReference type="AlphaFoldDB" id="A0A0E9NCY4"/>
<reference evidence="1 2" key="2">
    <citation type="journal article" date="2014" name="J. Gen. Appl. Microbiol.">
        <title>The early diverging ascomycetous budding yeast Saitoella complicata has three histone deacetylases belonging to the Clr6, Hos2, and Rpd3 lineages.</title>
        <authorList>
            <person name="Nishida H."/>
            <person name="Matsumoto T."/>
            <person name="Kondo S."/>
            <person name="Hamamoto M."/>
            <person name="Yoshikawa H."/>
        </authorList>
    </citation>
    <scope>NUCLEOTIDE SEQUENCE [LARGE SCALE GENOMIC DNA]</scope>
    <source>
        <strain evidence="1 2">NRRL Y-17804</strain>
    </source>
</reference>
<comment type="caution">
    <text evidence="1">The sequence shown here is derived from an EMBL/GenBank/DDBJ whole genome shotgun (WGS) entry which is preliminary data.</text>
</comment>
<keyword evidence="2" id="KW-1185">Reference proteome</keyword>
<gene>
    <name evidence="1" type="ORF">G7K_1862-t1</name>
</gene>
<accession>A0A0E9NCY4</accession>
<sequence>MMTYRLMGGTVVGTRSFLLGFWMDCWTFVILHMDGLWIDWDYFVCSDKSLGRHCVGIETLIFFCSDSLFLEQDKT</sequence>